<feature type="region of interest" description="Disordered" evidence="1">
    <location>
        <begin position="105"/>
        <end position="124"/>
    </location>
</feature>
<proteinExistence type="predicted"/>
<protein>
    <recommendedName>
        <fullName evidence="2">BZIP domain-containing protein</fullName>
    </recommendedName>
</protein>
<evidence type="ECO:0000256" key="1">
    <source>
        <dbReference type="SAM" id="MobiDB-lite"/>
    </source>
</evidence>
<evidence type="ECO:0000313" key="3">
    <source>
        <dbReference type="EMBL" id="TVY37774.1"/>
    </source>
</evidence>
<feature type="compositionally biased region" description="Polar residues" evidence="1">
    <location>
        <begin position="105"/>
        <end position="119"/>
    </location>
</feature>
<accession>A0A8H8RNY0</accession>
<dbReference type="InterPro" id="IPR021833">
    <property type="entry name" value="DUF3425"/>
</dbReference>
<feature type="compositionally biased region" description="Low complexity" evidence="1">
    <location>
        <begin position="1"/>
        <end position="14"/>
    </location>
</feature>
<keyword evidence="4" id="KW-1185">Reference proteome</keyword>
<dbReference type="AlphaFoldDB" id="A0A8H8RNY0"/>
<feature type="region of interest" description="Disordered" evidence="1">
    <location>
        <begin position="1"/>
        <end position="59"/>
    </location>
</feature>
<dbReference type="GO" id="GO:0003700">
    <property type="term" value="F:DNA-binding transcription factor activity"/>
    <property type="evidence" value="ECO:0007669"/>
    <property type="project" value="InterPro"/>
</dbReference>
<evidence type="ECO:0000259" key="2">
    <source>
        <dbReference type="Pfam" id="PF00170"/>
    </source>
</evidence>
<dbReference type="Pfam" id="PF00170">
    <property type="entry name" value="bZIP_1"/>
    <property type="match status" value="1"/>
</dbReference>
<feature type="compositionally biased region" description="Basic and acidic residues" evidence="1">
    <location>
        <begin position="41"/>
        <end position="59"/>
    </location>
</feature>
<dbReference type="PANTHER" id="PTHR37012:SF2">
    <property type="entry name" value="BZIP DOMAIN-CONTAINING PROTEIN-RELATED"/>
    <property type="match status" value="1"/>
</dbReference>
<evidence type="ECO:0000313" key="4">
    <source>
        <dbReference type="Proteomes" id="UP000443090"/>
    </source>
</evidence>
<dbReference type="PANTHER" id="PTHR37012">
    <property type="entry name" value="B-ZIP TRANSCRIPTION FACTOR (EUROFUNG)-RELATED"/>
    <property type="match status" value="1"/>
</dbReference>
<reference evidence="3 4" key="1">
    <citation type="submission" date="2018-05" db="EMBL/GenBank/DDBJ databases">
        <title>Genome sequencing and assembly of the regulated plant pathogen Lachnellula willkommii and related sister species for the development of diagnostic species identification markers.</title>
        <authorList>
            <person name="Giroux E."/>
            <person name="Bilodeau G."/>
        </authorList>
    </citation>
    <scope>NUCLEOTIDE SEQUENCE [LARGE SCALE GENOMIC DNA]</scope>
    <source>
        <strain evidence="3 4">CBS 160.35</strain>
    </source>
</reference>
<comment type="caution">
    <text evidence="3">The sequence shown here is derived from an EMBL/GenBank/DDBJ whole genome shotgun (WGS) entry which is preliminary data.</text>
</comment>
<name>A0A8H8RNY0_9HELO</name>
<gene>
    <name evidence="3" type="ORF">LOCC1_G006241</name>
</gene>
<feature type="domain" description="BZIP" evidence="2">
    <location>
        <begin position="35"/>
        <end position="99"/>
    </location>
</feature>
<dbReference type="CDD" id="cd14688">
    <property type="entry name" value="bZIP_YAP"/>
    <property type="match status" value="1"/>
</dbReference>
<organism evidence="3 4">
    <name type="scientific">Lachnellula occidentalis</name>
    <dbReference type="NCBI Taxonomy" id="215460"/>
    <lineage>
        <taxon>Eukaryota</taxon>
        <taxon>Fungi</taxon>
        <taxon>Dikarya</taxon>
        <taxon>Ascomycota</taxon>
        <taxon>Pezizomycotina</taxon>
        <taxon>Leotiomycetes</taxon>
        <taxon>Helotiales</taxon>
        <taxon>Lachnaceae</taxon>
        <taxon>Lachnellula</taxon>
    </lineage>
</organism>
<dbReference type="Gene3D" id="1.20.5.170">
    <property type="match status" value="1"/>
</dbReference>
<dbReference type="OrthoDB" id="3535998at2759"/>
<dbReference type="Pfam" id="PF11905">
    <property type="entry name" value="DUF3425"/>
    <property type="match status" value="1"/>
</dbReference>
<feature type="compositionally biased region" description="Basic residues" evidence="1">
    <location>
        <begin position="20"/>
        <end position="29"/>
    </location>
</feature>
<dbReference type="EMBL" id="QGMI01000675">
    <property type="protein sequence ID" value="TVY37774.1"/>
    <property type="molecule type" value="Genomic_DNA"/>
</dbReference>
<dbReference type="InterPro" id="IPR004827">
    <property type="entry name" value="bZIP"/>
</dbReference>
<sequence>MSSARSSASPPAVEAEPRKKGSRGGKRSVTHLSKAQLARKRANDREAQRNIRQRTKEHIETLEKKVKELEEYNRSGSMDRVIKRNKELEEEVENLRSQIALQQSPPITADNPQGTTTPDDMTDEMLIPRKGSLEWSPESEPCPWPGAVSHDIVGSNGTYASSTSQQYPPESAALSYNNQEMGVSQQIPTSTAAPVWSLGSSSNGSTVTQSISIEANRDIKEDPVVFCNPSQPISQPLSQSTPAWTSLPTAFSQPSRFTDLQPSGFTNVLEQPTISNATCWQSQPSIYAWQISTKLKAPVTITDQLFINVIQSQRHLVWHGGDTEDGVEYPSVNILFNQPGSFKPPSSLTEIMARYSAILSHRGFPLIPEKLASFMCMYRFVQWQISPTYETYKRLHDWQTPRPCQLIVPHPAWMDLPPWGEFREKVIGNQARYDNLEFQTDYGNNFSVNFLYDPLKALIFENGQIMASPLMERHITDISNMSMKKPFADKYPEFKDVCRFDEV</sequence>
<dbReference type="Proteomes" id="UP000443090">
    <property type="component" value="Unassembled WGS sequence"/>
</dbReference>